<gene>
    <name evidence="2" type="ORF">N425_03840</name>
</gene>
<dbReference type="Proteomes" id="UP000018837">
    <property type="component" value="Unassembled WGS sequence"/>
</dbReference>
<dbReference type="EMBL" id="AYUF01000341">
    <property type="protein sequence ID" value="ETK02527.1"/>
    <property type="molecule type" value="Genomic_DNA"/>
</dbReference>
<evidence type="ECO:0000313" key="3">
    <source>
        <dbReference type="Proteomes" id="UP000018837"/>
    </source>
</evidence>
<name>W2C7N0_9BACT</name>
<protein>
    <submittedName>
        <fullName evidence="2">Uncharacterized protein</fullName>
    </submittedName>
</protein>
<reference evidence="2 3" key="1">
    <citation type="submission" date="2013-11" db="EMBL/GenBank/DDBJ databases">
        <title>Single cell genomics of uncultured Tannerella BU063 (oral taxon 286).</title>
        <authorList>
            <person name="Beall C.J."/>
            <person name="Campbell A.G."/>
            <person name="Griffen A.L."/>
            <person name="Podar M."/>
            <person name="Leys E.J."/>
        </authorList>
    </citation>
    <scope>NUCLEOTIDE SEQUENCE [LARGE SCALE GENOMIC DNA]</scope>
    <source>
        <strain evidence="2">Cell 2</strain>
    </source>
</reference>
<organism evidence="2 3">
    <name type="scientific">Tannerella sp. oral taxon BU063 isolate Cell 2</name>
    <dbReference type="NCBI Taxonomy" id="1411148"/>
    <lineage>
        <taxon>Bacteria</taxon>
        <taxon>Pseudomonadati</taxon>
        <taxon>Bacteroidota</taxon>
        <taxon>Bacteroidia</taxon>
        <taxon>Bacteroidales</taxon>
        <taxon>Tannerellaceae</taxon>
        <taxon>Tannerella</taxon>
    </lineage>
</organism>
<sequence length="35" mass="3533">MIQEKGAKENQASTGGREAGRVLNGAIEMVSDGGA</sequence>
<proteinExistence type="predicted"/>
<feature type="region of interest" description="Disordered" evidence="1">
    <location>
        <begin position="1"/>
        <end position="24"/>
    </location>
</feature>
<accession>W2C7N0</accession>
<comment type="caution">
    <text evidence="2">The sequence shown here is derived from an EMBL/GenBank/DDBJ whole genome shotgun (WGS) entry which is preliminary data.</text>
</comment>
<dbReference type="AlphaFoldDB" id="W2C7N0"/>
<evidence type="ECO:0000256" key="1">
    <source>
        <dbReference type="SAM" id="MobiDB-lite"/>
    </source>
</evidence>
<evidence type="ECO:0000313" key="2">
    <source>
        <dbReference type="EMBL" id="ETK02527.1"/>
    </source>
</evidence>